<dbReference type="EMBL" id="AJWJ01000170">
    <property type="protein sequence ID" value="KAF2074012.1"/>
    <property type="molecule type" value="Genomic_DNA"/>
</dbReference>
<comment type="subcellular location">
    <subcellularLocation>
        <location evidence="1">Secreted</location>
    </subcellularLocation>
</comment>
<evidence type="ECO:0000259" key="6">
    <source>
        <dbReference type="Pfam" id="PF15711"/>
    </source>
</evidence>
<keyword evidence="3" id="KW-0964">Secreted</keyword>
<dbReference type="PANTHER" id="PTHR14592">
    <property type="entry name" value="UNCHARACTERIZED FAM3"/>
    <property type="match status" value="1"/>
</dbReference>
<evidence type="ECO:0000256" key="5">
    <source>
        <dbReference type="ARBA" id="ARBA00023157"/>
    </source>
</evidence>
<comment type="similarity">
    <text evidence="2">Belongs to the FAM3 family.</text>
</comment>
<keyword evidence="5" id="KW-1015">Disulfide bond</keyword>
<dbReference type="Pfam" id="PF15711">
    <property type="entry name" value="ILEI"/>
    <property type="match status" value="5"/>
</dbReference>
<dbReference type="Proteomes" id="UP000695562">
    <property type="component" value="Unassembled WGS sequence"/>
</dbReference>
<dbReference type="GO" id="GO:0005576">
    <property type="term" value="C:extracellular region"/>
    <property type="evidence" value="ECO:0007669"/>
    <property type="project" value="UniProtKB-SubCell"/>
</dbReference>
<name>A0A8J4V4X3_9MYCE</name>
<evidence type="ECO:0000256" key="3">
    <source>
        <dbReference type="ARBA" id="ARBA00022525"/>
    </source>
</evidence>
<organism evidence="7 8">
    <name type="scientific">Polysphondylium violaceum</name>
    <dbReference type="NCBI Taxonomy" id="133409"/>
    <lineage>
        <taxon>Eukaryota</taxon>
        <taxon>Amoebozoa</taxon>
        <taxon>Evosea</taxon>
        <taxon>Eumycetozoa</taxon>
        <taxon>Dictyostelia</taxon>
        <taxon>Dictyosteliales</taxon>
        <taxon>Dictyosteliaceae</taxon>
        <taxon>Polysphondylium</taxon>
    </lineage>
</organism>
<keyword evidence="8" id="KW-1185">Reference proteome</keyword>
<sequence length="1143" mass="126651">MSQSITIDSGKIVYDDTIFNFLATNCNVFIFSPNNEPPFICRNFELQNEEVAKELIAFIDSAPIGYLVMANLINAYYMSDNIKIAFASIGSANIFRYNYIDSAYSKLAIIGYKGLSMGSAQESWTPKVSMNLPDPIPPQMQFVDFGVKNLTPFFNINGIEMKLAYGNGLNVVVLNRKLQIISFKSFNILINSATNYWSYQRMINYLEAIDSESIVCILSQNWSYSSSNANLKTLSTYLKNNFRCTYFDKFLANLNYNWVFMGKLNEAPSVEYTSKDSNTARFYPPLDGSNPVDISVSASSSITNEGGCITRVAGIQSGAVNTYGFTMTLVDDVLGVVIAQYDIIVDNNTGLPNQLTIGGAVGLIQNNLAPGTFVVIASATLPDPFTMNSDLINAFKALGACQAHKISTKTSYALIGRKGASQGSVPEMISSNSTVSLYSTFNVVNPMVKPYVEIKAISKGSTSTSGWAYFSINSIQIPYIANKGFNMLTINETSGEIIDIDSFDITISTEVTRMITKLNALPDKKYVALAVKDVGAQNIPSNLLSVLSSVLMVSNLQNKVTDGASYCCISVARNQFSTVESYETTKQTTVFQRLPILKTVYPEAQQYNCVKIDTSANILISSNSYGRLIENMKIYNFKSNGQTNANSNNATTIYDYIYSLSIGDIVMISCTVKISVTETLKRAMEMIGACKIVHAMRQASNAVRYCVIGRKGCGVGNAMEYYNLDIADTGIAESVSIGYNVPIYPSTTNNLQSDPPVLSFGGLAYYGVPQYNQDLNANVPITVDDFNRERGNIVGAIPALNPKISTPQKRKQRYTVTIFAIITGISYDRTIQEIELPLATKYSRLQYVRLSRYLAVRYPDTQDTKYNINIRTLVEIESWRVQNVALPVSNIRPTITNLKLLMVAANLILKKGDVFYFSFAGHSSLPASMVPQLMFLDEDSEYFVVRLGGFQNLIRVGGGVSVSNSYFTCFSAGQILNPDNSLIQFETILNGKLMAMCTCDRNNVSTLIPYVRYVDYLLNLDLTYGEIFQSMFPIDPAHPNAIPQLYDYSNCTNRPFLCQIALPDPDPNSNELISRNTTSMMINPNEIEFKLASLIASIVELNPSFNIRDVNFEKVFKLLHQIDSNNKSKSSSSSTDRFKYLEN</sequence>
<feature type="domain" description="ILEI/PANDER" evidence="6">
    <location>
        <begin position="363"/>
        <end position="420"/>
    </location>
</feature>
<feature type="domain" description="ILEI/PANDER" evidence="6">
    <location>
        <begin position="167"/>
        <end position="263"/>
    </location>
</feature>
<evidence type="ECO:0000256" key="4">
    <source>
        <dbReference type="ARBA" id="ARBA00022729"/>
    </source>
</evidence>
<dbReference type="AlphaFoldDB" id="A0A8J4V4X3"/>
<dbReference type="InterPro" id="IPR039477">
    <property type="entry name" value="ILEI/PANDER_dom"/>
</dbReference>
<feature type="domain" description="ILEI/PANDER" evidence="6">
    <location>
        <begin position="27"/>
        <end position="114"/>
    </location>
</feature>
<evidence type="ECO:0000313" key="8">
    <source>
        <dbReference type="Proteomes" id="UP000695562"/>
    </source>
</evidence>
<evidence type="ECO:0000256" key="1">
    <source>
        <dbReference type="ARBA" id="ARBA00004613"/>
    </source>
</evidence>
<accession>A0A8J4V4X3</accession>
<evidence type="ECO:0000256" key="2">
    <source>
        <dbReference type="ARBA" id="ARBA00010905"/>
    </source>
</evidence>
<proteinExistence type="inferred from homology"/>
<feature type="domain" description="ILEI/PANDER" evidence="6">
    <location>
        <begin position="636"/>
        <end position="712"/>
    </location>
</feature>
<comment type="caution">
    <text evidence="7">The sequence shown here is derived from an EMBL/GenBank/DDBJ whole genome shotgun (WGS) entry which is preliminary data.</text>
</comment>
<gene>
    <name evidence="7" type="ORF">CYY_004689</name>
</gene>
<dbReference type="InterPro" id="IPR039220">
    <property type="entry name" value="FAM3"/>
</dbReference>
<keyword evidence="4" id="KW-0732">Signal</keyword>
<feature type="domain" description="ILEI/PANDER" evidence="6">
    <location>
        <begin position="484"/>
        <end position="569"/>
    </location>
</feature>
<protein>
    <recommendedName>
        <fullName evidence="6">ILEI/PANDER domain-containing protein</fullName>
    </recommendedName>
</protein>
<evidence type="ECO:0000313" key="7">
    <source>
        <dbReference type="EMBL" id="KAF2074012.1"/>
    </source>
</evidence>
<dbReference type="OrthoDB" id="20902at2759"/>
<reference evidence="7" key="1">
    <citation type="submission" date="2020-01" db="EMBL/GenBank/DDBJ databases">
        <title>Development of genomics and gene disruption for Polysphondylium violaceum indicates a role for the polyketide synthase stlB in stalk morphogenesis.</title>
        <authorList>
            <person name="Narita B."/>
            <person name="Kawabe Y."/>
            <person name="Kin K."/>
            <person name="Saito T."/>
            <person name="Gibbs R."/>
            <person name="Kuspa A."/>
            <person name="Muzny D."/>
            <person name="Queller D."/>
            <person name="Richards S."/>
            <person name="Strassman J."/>
            <person name="Sucgang R."/>
            <person name="Worley K."/>
            <person name="Schaap P."/>
        </authorList>
    </citation>
    <scope>NUCLEOTIDE SEQUENCE</scope>
    <source>
        <strain evidence="7">QSvi11</strain>
    </source>
</reference>